<keyword evidence="4" id="KW-1185">Reference proteome</keyword>
<name>A0A8W8NCE4_MAGGI</name>
<evidence type="ECO:0000256" key="2">
    <source>
        <dbReference type="SAM" id="MobiDB-lite"/>
    </source>
</evidence>
<evidence type="ECO:0000313" key="3">
    <source>
        <dbReference type="EnsemblMetazoa" id="G5189.1:cds"/>
    </source>
</evidence>
<feature type="coiled-coil region" evidence="1">
    <location>
        <begin position="933"/>
        <end position="1106"/>
    </location>
</feature>
<protein>
    <submittedName>
        <fullName evidence="3">Uncharacterized protein</fullName>
    </submittedName>
</protein>
<organism evidence="3 4">
    <name type="scientific">Magallana gigas</name>
    <name type="common">Pacific oyster</name>
    <name type="synonym">Crassostrea gigas</name>
    <dbReference type="NCBI Taxonomy" id="29159"/>
    <lineage>
        <taxon>Eukaryota</taxon>
        <taxon>Metazoa</taxon>
        <taxon>Spiralia</taxon>
        <taxon>Lophotrochozoa</taxon>
        <taxon>Mollusca</taxon>
        <taxon>Bivalvia</taxon>
        <taxon>Autobranchia</taxon>
        <taxon>Pteriomorphia</taxon>
        <taxon>Ostreida</taxon>
        <taxon>Ostreoidea</taxon>
        <taxon>Ostreidae</taxon>
        <taxon>Magallana</taxon>
    </lineage>
</organism>
<accession>A0A8W8NCE4</accession>
<keyword evidence="1" id="KW-0175">Coiled coil</keyword>
<dbReference type="AlphaFoldDB" id="A0A8W8NCE4"/>
<evidence type="ECO:0000256" key="1">
    <source>
        <dbReference type="SAM" id="Coils"/>
    </source>
</evidence>
<sequence>MGGSVGESKGVVTDIRIRDLEAELTHLKSAWIDPITHDQVKKELLRMTKAMEEFDREKQIYENRRRTMTASYDTVLSERTALEQTLSKEKASLMNQIEDLQSRLSVETEQTNNIEESLKIKLVASENSLQQSETVLNNETKDNVIKALKEEMMQLKEEIAQTEEKLNAQIMTVSTEDKQTEAKQQEESAQKELAQRDQNIEELKQQLQSIKAESKMQVDQQTEEKNNLVHEVDQLKSENERLKTNCEEMKSQYQMSAHDNQMSAEQMSELKKKLEEQGQELETINTELLKEKEKNLQLRNKDIGGSVGESKGVVTDIRIRDLEAELTHLKSAWIDPITHDQVKKELLRMTKAMEEFDREKQIYENRRRTMTASYDTVLSERTALEQTLSKEKASLMNQIEDLQSRLSVETEQTNNIEESLKIKLVASENSLQQSETVLNNETKDNVIKALKEEMMQLKEEIAQTEEKLNAQIMTVSTEAKQQEESAQKELAQRDQNIEELKQQLQSIKAESKMQVDQQTEEKNNLVHEVDQLKSENERLKTNCEEMKSQYQMSAHDNQMSAEQMSELKKKLEEQGQELETINTELLKEKEKNLQLRNKDMGGSVGESKGVVTDIRIRDLEAELTHLKSAWIDPITHDQVKKELLRMTKAMEEFDREKQIYENRRRTMTASYDTVLSERTALEQTLSKEKASLMNQIEDLQSRLSVETEQTNNIEESLKIKLVASENSLQQSETVLNNETKDNVIKALKEEMMQLKEEIAQTEEKLNAQIMTVSTEAKQQEESAQKELAQRDQNIEELKQQLQSIKAESKMQVDQQTEEKNNLVHEVDQLKSENERLKTNCEEMKSQYQMSAHDNQMSAEQMSELKKKLEEQGQELETINTELLKEKEKNLQLRNKDMGGSVGESKGVVTDIRIRDLEAELTHLKSAWIDPITHDQVKKELLRMTKAMEEFDREKQIYENRRRTMTASYDTVLSERTALEQTLSKEKASLMNQIEDLQSQQEESAQKELAQKDQNIEELKQQFQSIRPESEMEVDKQTEEINNLVHEVDQLKSENERLKTNCVNEVLRLHQQLQHREAELLVAREEVKSKQDLLKEKNSKKNTAKKKVIEFKQADNKQLKHLQANSLTNKVLSGMFHCEDEPEEFEWNRLTELQRRNTLCLPHLKTSYPVETQQVKLKKINHDALRQSIMPSGSGKKRKLLQLSDNDDQKASMNPRSRQQMNRLTTPVIKLSSVDILEHQF</sequence>
<dbReference type="Proteomes" id="UP000005408">
    <property type="component" value="Unassembled WGS sequence"/>
</dbReference>
<feature type="compositionally biased region" description="Polar residues" evidence="2">
    <location>
        <begin position="1210"/>
        <end position="1223"/>
    </location>
</feature>
<feature type="region of interest" description="Disordered" evidence="2">
    <location>
        <begin position="175"/>
        <end position="194"/>
    </location>
</feature>
<evidence type="ECO:0000313" key="4">
    <source>
        <dbReference type="Proteomes" id="UP000005408"/>
    </source>
</evidence>
<feature type="region of interest" description="Disordered" evidence="2">
    <location>
        <begin position="1187"/>
        <end position="1223"/>
    </location>
</feature>
<dbReference type="EnsemblMetazoa" id="G5189.1">
    <property type="protein sequence ID" value="G5189.1:cds"/>
    <property type="gene ID" value="G5189"/>
</dbReference>
<feature type="coiled-coil region" evidence="1">
    <location>
        <begin position="339"/>
        <end position="598"/>
    </location>
</feature>
<feature type="coiled-coil region" evidence="1">
    <location>
        <begin position="636"/>
        <end position="895"/>
    </location>
</feature>
<proteinExistence type="predicted"/>
<reference evidence="3" key="1">
    <citation type="submission" date="2022-08" db="UniProtKB">
        <authorList>
            <consortium name="EnsemblMetazoa"/>
        </authorList>
    </citation>
    <scope>IDENTIFICATION</scope>
    <source>
        <strain evidence="3">05x7-T-G4-1.051#20</strain>
    </source>
</reference>